<dbReference type="InterPro" id="IPR020846">
    <property type="entry name" value="MFS_dom"/>
</dbReference>
<feature type="transmembrane region" description="Helical" evidence="3">
    <location>
        <begin position="145"/>
        <end position="167"/>
    </location>
</feature>
<evidence type="ECO:0000313" key="6">
    <source>
        <dbReference type="Proteomes" id="UP001150879"/>
    </source>
</evidence>
<dbReference type="InterPro" id="IPR050327">
    <property type="entry name" value="Proton-linked_MCT"/>
</dbReference>
<dbReference type="PANTHER" id="PTHR11360">
    <property type="entry name" value="MONOCARBOXYLATE TRANSPORTER"/>
    <property type="match status" value="1"/>
</dbReference>
<feature type="transmembrane region" description="Helical" evidence="3">
    <location>
        <begin position="34"/>
        <end position="56"/>
    </location>
</feature>
<evidence type="ECO:0000259" key="4">
    <source>
        <dbReference type="PROSITE" id="PS50850"/>
    </source>
</evidence>
<feature type="transmembrane region" description="Helical" evidence="3">
    <location>
        <begin position="188"/>
        <end position="211"/>
    </location>
</feature>
<evidence type="ECO:0000256" key="3">
    <source>
        <dbReference type="SAM" id="Phobius"/>
    </source>
</evidence>
<keyword evidence="3" id="KW-0812">Transmembrane</keyword>
<feature type="transmembrane region" description="Helical" evidence="3">
    <location>
        <begin position="277"/>
        <end position="304"/>
    </location>
</feature>
<dbReference type="PANTHER" id="PTHR11360:SF234">
    <property type="entry name" value="MFS-TYPE TRANSPORTER DBAD-RELATED"/>
    <property type="match status" value="1"/>
</dbReference>
<keyword evidence="6" id="KW-1185">Reference proteome</keyword>
<feature type="transmembrane region" description="Helical" evidence="3">
    <location>
        <begin position="316"/>
        <end position="337"/>
    </location>
</feature>
<accession>A0A9W9MT67</accession>
<dbReference type="PROSITE" id="PS50850">
    <property type="entry name" value="MFS"/>
    <property type="match status" value="1"/>
</dbReference>
<feature type="transmembrane region" description="Helical" evidence="3">
    <location>
        <begin position="110"/>
        <end position="133"/>
    </location>
</feature>
<evidence type="ECO:0000313" key="5">
    <source>
        <dbReference type="EMBL" id="KAJ5207041.1"/>
    </source>
</evidence>
<dbReference type="Proteomes" id="UP001150879">
    <property type="component" value="Unassembled WGS sequence"/>
</dbReference>
<reference evidence="5" key="1">
    <citation type="submission" date="2022-11" db="EMBL/GenBank/DDBJ databases">
        <authorList>
            <person name="Petersen C."/>
        </authorList>
    </citation>
    <scope>NUCLEOTIDE SEQUENCE</scope>
    <source>
        <strain evidence="5">IBT 16849</strain>
    </source>
</reference>
<dbReference type="OrthoDB" id="6509908at2759"/>
<keyword evidence="3" id="KW-1133">Transmembrane helix</keyword>
<dbReference type="Gene3D" id="1.20.1250.20">
    <property type="entry name" value="MFS general substrate transporter like domains"/>
    <property type="match status" value="1"/>
</dbReference>
<sequence length="348" mass="37409">MADKTSEQSPLPEEVVPQEKPAVGTSSPPNGGALAWLNVLGSFILYFSTWGILNTFGAYQTYYESGALFHASSSDISWVGSIAAFMLLFIGLFIGPIYDRGYLRALLIQVVLAQGFVVGIGTGCLFVPYIAIIPQYFTTKMGATIGVAASGSALGSVIYPIVFIMRLRVQPPKVRAMVDPTAFKDPAYLGFMFTSLIAYIGVFVILFYLSFFAEATRITDSSLAFYMVPIFNTASVFGRTIPNKLADRFSPFNLLVPAALTSGLLMFYMMVVDLKAAVIVMVVLSGFISGTLIGLPPIYLAILTEDKSKLGTRVDMGYAIIVLGVLASGPSSGAILMNGGGSLDWYRL</sequence>
<protein>
    <submittedName>
        <fullName evidence="5">Major facilitator superfamily domain general substrate transporter</fullName>
    </submittedName>
</protein>
<comment type="caution">
    <text evidence="5">The sequence shown here is derived from an EMBL/GenBank/DDBJ whole genome shotgun (WGS) entry which is preliminary data.</text>
</comment>
<organism evidence="5 6">
    <name type="scientific">Penicillium cf. griseofulvum</name>
    <dbReference type="NCBI Taxonomy" id="2972120"/>
    <lineage>
        <taxon>Eukaryota</taxon>
        <taxon>Fungi</taxon>
        <taxon>Dikarya</taxon>
        <taxon>Ascomycota</taxon>
        <taxon>Pezizomycotina</taxon>
        <taxon>Eurotiomycetes</taxon>
        <taxon>Eurotiomycetidae</taxon>
        <taxon>Eurotiales</taxon>
        <taxon>Aspergillaceae</taxon>
        <taxon>Penicillium</taxon>
    </lineage>
</organism>
<keyword evidence="3" id="KW-0472">Membrane</keyword>
<dbReference type="GO" id="GO:0016020">
    <property type="term" value="C:membrane"/>
    <property type="evidence" value="ECO:0007669"/>
    <property type="project" value="UniProtKB-SubCell"/>
</dbReference>
<gene>
    <name evidence="5" type="ORF">N7472_003489</name>
</gene>
<dbReference type="EMBL" id="JAPQKP010000002">
    <property type="protein sequence ID" value="KAJ5207041.1"/>
    <property type="molecule type" value="Genomic_DNA"/>
</dbReference>
<feature type="region of interest" description="Disordered" evidence="2">
    <location>
        <begin position="1"/>
        <end position="27"/>
    </location>
</feature>
<feature type="transmembrane region" description="Helical" evidence="3">
    <location>
        <begin position="76"/>
        <end position="98"/>
    </location>
</feature>
<dbReference type="SUPFAM" id="SSF103473">
    <property type="entry name" value="MFS general substrate transporter"/>
    <property type="match status" value="1"/>
</dbReference>
<reference evidence="5" key="2">
    <citation type="journal article" date="2023" name="IMA Fungus">
        <title>Comparative genomic study of the Penicillium genus elucidates a diverse pangenome and 15 lateral gene transfer events.</title>
        <authorList>
            <person name="Petersen C."/>
            <person name="Sorensen T."/>
            <person name="Nielsen M.R."/>
            <person name="Sondergaard T.E."/>
            <person name="Sorensen J.L."/>
            <person name="Fitzpatrick D.A."/>
            <person name="Frisvad J.C."/>
            <person name="Nielsen K.L."/>
        </authorList>
    </citation>
    <scope>NUCLEOTIDE SEQUENCE</scope>
    <source>
        <strain evidence="5">IBT 16849</strain>
    </source>
</reference>
<feature type="transmembrane region" description="Helical" evidence="3">
    <location>
        <begin position="252"/>
        <end position="271"/>
    </location>
</feature>
<name>A0A9W9MT67_9EURO</name>
<dbReference type="AlphaFoldDB" id="A0A9W9MT67"/>
<evidence type="ECO:0000256" key="1">
    <source>
        <dbReference type="ARBA" id="ARBA00004141"/>
    </source>
</evidence>
<comment type="subcellular location">
    <subcellularLocation>
        <location evidence="1">Membrane</location>
        <topology evidence="1">Multi-pass membrane protein</topology>
    </subcellularLocation>
</comment>
<dbReference type="InterPro" id="IPR036259">
    <property type="entry name" value="MFS_trans_sf"/>
</dbReference>
<proteinExistence type="predicted"/>
<dbReference type="GO" id="GO:0022857">
    <property type="term" value="F:transmembrane transporter activity"/>
    <property type="evidence" value="ECO:0007669"/>
    <property type="project" value="InterPro"/>
</dbReference>
<feature type="domain" description="Major facilitator superfamily (MFS) profile" evidence="4">
    <location>
        <begin position="187"/>
        <end position="348"/>
    </location>
</feature>
<evidence type="ECO:0000256" key="2">
    <source>
        <dbReference type="SAM" id="MobiDB-lite"/>
    </source>
</evidence>
<feature type="transmembrane region" description="Helical" evidence="3">
    <location>
        <begin position="223"/>
        <end position="240"/>
    </location>
</feature>